<evidence type="ECO:0000313" key="2">
    <source>
        <dbReference type="EMBL" id="EDO49637.1"/>
    </source>
</evidence>
<evidence type="ECO:0000313" key="3">
    <source>
        <dbReference type="Proteomes" id="UP000001593"/>
    </source>
</evidence>
<feature type="region of interest" description="Disordered" evidence="1">
    <location>
        <begin position="456"/>
        <end position="476"/>
    </location>
</feature>
<dbReference type="STRING" id="45351.A7RFP5"/>
<proteinExistence type="predicted"/>
<evidence type="ECO:0000256" key="1">
    <source>
        <dbReference type="SAM" id="MobiDB-lite"/>
    </source>
</evidence>
<dbReference type="HOGENOM" id="CLU_514192_0_0_1"/>
<organism evidence="2 3">
    <name type="scientific">Nematostella vectensis</name>
    <name type="common">Starlet sea anemone</name>
    <dbReference type="NCBI Taxonomy" id="45351"/>
    <lineage>
        <taxon>Eukaryota</taxon>
        <taxon>Metazoa</taxon>
        <taxon>Cnidaria</taxon>
        <taxon>Anthozoa</taxon>
        <taxon>Hexacorallia</taxon>
        <taxon>Actiniaria</taxon>
        <taxon>Edwardsiidae</taxon>
        <taxon>Nematostella</taxon>
    </lineage>
</organism>
<feature type="region of interest" description="Disordered" evidence="1">
    <location>
        <begin position="99"/>
        <end position="129"/>
    </location>
</feature>
<name>A7RFP5_NEMVE</name>
<feature type="compositionally biased region" description="Basic residues" evidence="1">
    <location>
        <begin position="1"/>
        <end position="14"/>
    </location>
</feature>
<sequence length="530" mass="58953">MRRHHTHGRAKLTLHHVAPSSEHKIQAPTASVTTEKSRTSEDSSNRNCTTPINQSTTTVTVKNETSSDRKNSNQPIKTPCAESTPIALENRLVKTSAVTTPQVSHSTTPNQTTAQGLTNSTRNPEVTPITSCGRRDYSCSVIAEDDATFWNQSFGFDEALLSCTDNSLIMVDSKENQKRVPLEMNRQCSNVAGCAAKSDQFNEVTRSSIKSAKPLSARRRKSGIAMFALRAIPCIAMRTVDRDLPRKKSLPSMRSVDIDLRRGRYTWPQPRFWSGTNGLFVDTRQPLMPFKILKGQTDGISVSKTKSLDKLTIQSQSALDKDNQQRQMPESGHREVQISLDSVISRAGDPKQHLTSGGGVSSKAKAREIIDVNVLEEQSDNSCQPELDDESCLQAQSKGKDLVPCSVINEDDKLSRQRTNDAKTVPEGVNDFLGAYQYEEKNKGEDSLSVLKLQTEVAEEDDEEEEEEEKEAYSPTLHPCLKSLQHSPRASNPLSTFFAIDKFRFKIEHFVAETQKTELREPLEGTAPCR</sequence>
<dbReference type="Proteomes" id="UP000001593">
    <property type="component" value="Unassembled WGS sequence"/>
</dbReference>
<feature type="compositionally biased region" description="Basic and acidic residues" evidence="1">
    <location>
        <begin position="35"/>
        <end position="44"/>
    </location>
</feature>
<feature type="compositionally biased region" description="Acidic residues" evidence="1">
    <location>
        <begin position="457"/>
        <end position="470"/>
    </location>
</feature>
<gene>
    <name evidence="2" type="ORF">NEMVEDRAFT_v1g237900</name>
</gene>
<keyword evidence="3" id="KW-1185">Reference proteome</keyword>
<dbReference type="AlphaFoldDB" id="A7RFP5"/>
<protein>
    <submittedName>
        <fullName evidence="2">Uncharacterized protein</fullName>
    </submittedName>
</protein>
<feature type="compositionally biased region" description="Polar residues" evidence="1">
    <location>
        <begin position="45"/>
        <end position="64"/>
    </location>
</feature>
<dbReference type="InParanoid" id="A7RFP5"/>
<dbReference type="EMBL" id="DS469508">
    <property type="protein sequence ID" value="EDO49637.1"/>
    <property type="molecule type" value="Genomic_DNA"/>
</dbReference>
<reference evidence="2 3" key="1">
    <citation type="journal article" date="2007" name="Science">
        <title>Sea anemone genome reveals ancestral eumetazoan gene repertoire and genomic organization.</title>
        <authorList>
            <person name="Putnam N.H."/>
            <person name="Srivastava M."/>
            <person name="Hellsten U."/>
            <person name="Dirks B."/>
            <person name="Chapman J."/>
            <person name="Salamov A."/>
            <person name="Terry A."/>
            <person name="Shapiro H."/>
            <person name="Lindquist E."/>
            <person name="Kapitonov V.V."/>
            <person name="Jurka J."/>
            <person name="Genikhovich G."/>
            <person name="Grigoriev I.V."/>
            <person name="Lucas S.M."/>
            <person name="Steele R.E."/>
            <person name="Finnerty J.R."/>
            <person name="Technau U."/>
            <person name="Martindale M.Q."/>
            <person name="Rokhsar D.S."/>
        </authorList>
    </citation>
    <scope>NUCLEOTIDE SEQUENCE [LARGE SCALE GENOMIC DNA]</scope>
    <source>
        <strain evidence="3">CH2 X CH6</strain>
    </source>
</reference>
<feature type="region of interest" description="Disordered" evidence="1">
    <location>
        <begin position="1"/>
        <end position="85"/>
    </location>
</feature>
<accession>A7RFP5</accession>